<evidence type="ECO:0000313" key="1">
    <source>
        <dbReference type="EMBL" id="MFC7342929.1"/>
    </source>
</evidence>
<dbReference type="Gene3D" id="1.20.140.10">
    <property type="entry name" value="Butyryl-CoA Dehydrogenase, subunit A, domain 3"/>
    <property type="match status" value="1"/>
</dbReference>
<gene>
    <name evidence="1" type="ORF">ACFQRI_16110</name>
</gene>
<comment type="caution">
    <text evidence="1">The sequence shown here is derived from an EMBL/GenBank/DDBJ whole genome shotgun (WGS) entry which is preliminary data.</text>
</comment>
<name>A0ABW2LK55_9PSEU</name>
<dbReference type="EMBL" id="JBHTCJ010000007">
    <property type="protein sequence ID" value="MFC7342929.1"/>
    <property type="molecule type" value="Genomic_DNA"/>
</dbReference>
<reference evidence="2" key="1">
    <citation type="journal article" date="2019" name="Int. J. Syst. Evol. Microbiol.">
        <title>The Global Catalogue of Microorganisms (GCM) 10K type strain sequencing project: providing services to taxonomists for standard genome sequencing and annotation.</title>
        <authorList>
            <consortium name="The Broad Institute Genomics Platform"/>
            <consortium name="The Broad Institute Genome Sequencing Center for Infectious Disease"/>
            <person name="Wu L."/>
            <person name="Ma J."/>
        </authorList>
    </citation>
    <scope>NUCLEOTIDE SEQUENCE [LARGE SCALE GENOMIC DNA]</scope>
    <source>
        <strain evidence="2">WLHS5</strain>
    </source>
</reference>
<sequence>MLVAAAEQRVIDVGPDICWRDLRAHSQHDPVACKRLEVGRNALLGELPEPTWYP</sequence>
<accession>A0ABW2LK55</accession>
<dbReference type="RefSeq" id="WP_380669291.1">
    <property type="nucleotide sequence ID" value="NZ_JBHTCJ010000007.1"/>
</dbReference>
<dbReference type="Proteomes" id="UP001596504">
    <property type="component" value="Unassembled WGS sequence"/>
</dbReference>
<protein>
    <submittedName>
        <fullName evidence="1">Uncharacterized protein</fullName>
    </submittedName>
</protein>
<proteinExistence type="predicted"/>
<keyword evidence="2" id="KW-1185">Reference proteome</keyword>
<evidence type="ECO:0000313" key="2">
    <source>
        <dbReference type="Proteomes" id="UP001596504"/>
    </source>
</evidence>
<organism evidence="1 2">
    <name type="scientific">Saccharopolyspora griseoalba</name>
    <dbReference type="NCBI Taxonomy" id="1431848"/>
    <lineage>
        <taxon>Bacteria</taxon>
        <taxon>Bacillati</taxon>
        <taxon>Actinomycetota</taxon>
        <taxon>Actinomycetes</taxon>
        <taxon>Pseudonocardiales</taxon>
        <taxon>Pseudonocardiaceae</taxon>
        <taxon>Saccharopolyspora</taxon>
    </lineage>
</organism>